<organism evidence="1 2">
    <name type="scientific">Trichonephila clavipes</name>
    <name type="common">Golden silk orbweaver</name>
    <name type="synonym">Nephila clavipes</name>
    <dbReference type="NCBI Taxonomy" id="2585209"/>
    <lineage>
        <taxon>Eukaryota</taxon>
        <taxon>Metazoa</taxon>
        <taxon>Ecdysozoa</taxon>
        <taxon>Arthropoda</taxon>
        <taxon>Chelicerata</taxon>
        <taxon>Arachnida</taxon>
        <taxon>Araneae</taxon>
        <taxon>Araneomorphae</taxon>
        <taxon>Entelegynae</taxon>
        <taxon>Araneoidea</taxon>
        <taxon>Nephilidae</taxon>
        <taxon>Trichonephila</taxon>
    </lineage>
</organism>
<dbReference type="EMBL" id="BMAU01021194">
    <property type="protein sequence ID" value="GFX96765.1"/>
    <property type="molecule type" value="Genomic_DNA"/>
</dbReference>
<protein>
    <submittedName>
        <fullName evidence="1">Uncharacterized protein</fullName>
    </submittedName>
</protein>
<comment type="caution">
    <text evidence="1">The sequence shown here is derived from an EMBL/GenBank/DDBJ whole genome shotgun (WGS) entry which is preliminary data.</text>
</comment>
<sequence length="94" mass="10521">MPGSSFTSTPLGHEDNLEDLFLGTAEVDHNTSCGVNKTHEWENLSSRMIRWVLKLSEFNIKWEHRPGSQNVVAKVLSRNPVDNVEGSQISCVVL</sequence>
<keyword evidence="2" id="KW-1185">Reference proteome</keyword>
<accession>A0A8X6RUK5</accession>
<name>A0A8X6RUK5_TRICX</name>
<gene>
    <name evidence="1" type="ORF">TNCV_1648001</name>
</gene>
<dbReference type="AlphaFoldDB" id="A0A8X6RUK5"/>
<evidence type="ECO:0000313" key="1">
    <source>
        <dbReference type="EMBL" id="GFX96765.1"/>
    </source>
</evidence>
<proteinExistence type="predicted"/>
<dbReference type="Proteomes" id="UP000887159">
    <property type="component" value="Unassembled WGS sequence"/>
</dbReference>
<evidence type="ECO:0000313" key="2">
    <source>
        <dbReference type="Proteomes" id="UP000887159"/>
    </source>
</evidence>
<reference evidence="1" key="1">
    <citation type="submission" date="2020-08" db="EMBL/GenBank/DDBJ databases">
        <title>Multicomponent nature underlies the extraordinary mechanical properties of spider dragline silk.</title>
        <authorList>
            <person name="Kono N."/>
            <person name="Nakamura H."/>
            <person name="Mori M."/>
            <person name="Yoshida Y."/>
            <person name="Ohtoshi R."/>
            <person name="Malay A.D."/>
            <person name="Moran D.A.P."/>
            <person name="Tomita M."/>
            <person name="Numata K."/>
            <person name="Arakawa K."/>
        </authorList>
    </citation>
    <scope>NUCLEOTIDE SEQUENCE</scope>
</reference>